<keyword evidence="3" id="KW-1283">Bacterial microcompartment</keyword>
<dbReference type="HOGENOM" id="CLU_148498_2_2_9"/>
<sequence length="96" mass="10496">MILGKVVSSVWATRKETSLTGVKFMIVEILETLSDLEDSDKIDRRKKRKVVVAADLVGAGIGEKVLVSRGSSARQIEGLQETPVDMAIIGIIDEER</sequence>
<dbReference type="Proteomes" id="UP000001556">
    <property type="component" value="Chromosome"/>
</dbReference>
<dbReference type="OrthoDB" id="196195at2"/>
<evidence type="ECO:0000313" key="5">
    <source>
        <dbReference type="Proteomes" id="UP000001556"/>
    </source>
</evidence>
<dbReference type="Gene3D" id="2.40.50.220">
    <property type="entry name" value="EutN/Ccml"/>
    <property type="match status" value="1"/>
</dbReference>
<dbReference type="InterPro" id="IPR004992">
    <property type="entry name" value="EutN_CcmL"/>
</dbReference>
<reference evidence="4 5" key="1">
    <citation type="submission" date="2007-03" db="EMBL/GenBank/DDBJ databases">
        <title>Complete sequence of Desulfotomaculum reducens MI-1.</title>
        <authorList>
            <consortium name="US DOE Joint Genome Institute"/>
            <person name="Copeland A."/>
            <person name="Lucas S."/>
            <person name="Lapidus A."/>
            <person name="Barry K."/>
            <person name="Detter J.C."/>
            <person name="Glavina del Rio T."/>
            <person name="Hammon N."/>
            <person name="Israni S."/>
            <person name="Dalin E."/>
            <person name="Tice H."/>
            <person name="Pitluck S."/>
            <person name="Sims D."/>
            <person name="Brettin T."/>
            <person name="Bruce D."/>
            <person name="Han C."/>
            <person name="Tapia R."/>
            <person name="Schmutz J."/>
            <person name="Larimer F."/>
            <person name="Land M."/>
            <person name="Hauser L."/>
            <person name="Kyrpides N."/>
            <person name="Kim E."/>
            <person name="Tebo B.M."/>
            <person name="Richardson P."/>
        </authorList>
    </citation>
    <scope>NUCLEOTIDE SEQUENCE [LARGE SCALE GENOMIC DNA]</scope>
    <source>
        <strain evidence="4 5">MI-1</strain>
    </source>
</reference>
<organism evidence="4 5">
    <name type="scientific">Desulforamulus reducens (strain ATCC BAA-1160 / DSM 100696 / MI-1)</name>
    <name type="common">Desulfotomaculum reducens</name>
    <dbReference type="NCBI Taxonomy" id="349161"/>
    <lineage>
        <taxon>Bacteria</taxon>
        <taxon>Bacillati</taxon>
        <taxon>Bacillota</taxon>
        <taxon>Clostridia</taxon>
        <taxon>Eubacteriales</taxon>
        <taxon>Peptococcaceae</taxon>
        <taxon>Desulforamulus</taxon>
    </lineage>
</organism>
<dbReference type="KEGG" id="drm:Dred_1301"/>
<dbReference type="CDD" id="cd01614">
    <property type="entry name" value="EutN_CcmL"/>
    <property type="match status" value="1"/>
</dbReference>
<dbReference type="AlphaFoldDB" id="A4J432"/>
<evidence type="ECO:0000256" key="2">
    <source>
        <dbReference type="ARBA" id="ARBA00023669"/>
    </source>
</evidence>
<dbReference type="eggNOG" id="COG4576">
    <property type="taxonomic scope" value="Bacteria"/>
</dbReference>
<dbReference type="GO" id="GO:0031470">
    <property type="term" value="C:carboxysome"/>
    <property type="evidence" value="ECO:0007669"/>
    <property type="project" value="UniProtKB-SubCell"/>
</dbReference>
<protein>
    <submittedName>
        <fullName evidence="4">Ethanolamine utilization protein EutN/carboxysome structural protein Ccml</fullName>
    </submittedName>
</protein>
<name>A4J432_DESRM</name>
<dbReference type="InterPro" id="IPR036677">
    <property type="entry name" value="EutN_CcmL_sf"/>
</dbReference>
<dbReference type="EMBL" id="CP000612">
    <property type="protein sequence ID" value="ABO49835.1"/>
    <property type="molecule type" value="Genomic_DNA"/>
</dbReference>
<gene>
    <name evidence="4" type="ordered locus">Dred_1301</name>
</gene>
<evidence type="ECO:0000256" key="3">
    <source>
        <dbReference type="ARBA" id="ARBA00024446"/>
    </source>
</evidence>
<comment type="subcellular location">
    <subcellularLocation>
        <location evidence="1">Carboxysome</location>
    </subcellularLocation>
</comment>
<dbReference type="SUPFAM" id="SSF159133">
    <property type="entry name" value="EutN/CcmL-like"/>
    <property type="match status" value="1"/>
</dbReference>
<accession>A4J432</accession>
<dbReference type="RefSeq" id="WP_011877658.1">
    <property type="nucleotide sequence ID" value="NC_009253.1"/>
</dbReference>
<evidence type="ECO:0000256" key="1">
    <source>
        <dbReference type="ARBA" id="ARBA00023587"/>
    </source>
</evidence>
<evidence type="ECO:0000313" key="4">
    <source>
        <dbReference type="EMBL" id="ABO49835.1"/>
    </source>
</evidence>
<keyword evidence="2" id="KW-1282">Carboxysome</keyword>
<dbReference type="STRING" id="349161.Dred_1301"/>
<keyword evidence="5" id="KW-1185">Reference proteome</keyword>
<dbReference type="PROSITE" id="PS51932">
    <property type="entry name" value="BMV"/>
    <property type="match status" value="1"/>
</dbReference>
<dbReference type="Pfam" id="PF03319">
    <property type="entry name" value="EutN_CcmL"/>
    <property type="match status" value="1"/>
</dbReference>
<dbReference type="PANTHER" id="PTHR36539">
    <property type="entry name" value="ETHANOLAMINE UTILIZATION PROTEIN EUTN"/>
    <property type="match status" value="1"/>
</dbReference>
<proteinExistence type="predicted"/>